<dbReference type="AlphaFoldDB" id="A0A3G2R7I1"/>
<protein>
    <submittedName>
        <fullName evidence="1">Uncharacterized protein</fullName>
    </submittedName>
</protein>
<dbReference type="EMBL" id="CP033169">
    <property type="protein sequence ID" value="AYO31432.1"/>
    <property type="molecule type" value="Genomic_DNA"/>
</dbReference>
<sequence length="454" mass="53033">MFNNDFYALVKTLIIEILGLLSKCVSDHKKPPAEEALILFNLIEEDNFQSTPSEMRYPLSLVPIVSNYIIENSSDYRKFSRILLNDDLFNKFIPKKERGPIGDFTFPMEFLVSILWRYLNITKSLDWNNQCFDEIFLQSKNVWERGSYNIEFVVPLLGISGTYYFPEVELDAKWRIRSIKKEEYHLIEKIKGYLRLPAVMVYSAEAYPVIGYVLACNKHEIEFDKFSAGWNIIKPEFLPLKEIRSIISVLQAATSVGEMNHWFSIDSPVVIYKTDEWAANPFGNPFSPCFSWPLDTCPIDREWFIPGKDWDKWLKKMYDFINNADPGRRERYKNALRWFAKSISCKDADERLVDLFIALNTLCCEEIRGRGIGITIGEFCSKRLNNNTEQQRKWRKYIIKAYEKIRNALIHEGLDIEVLNKMLVEDTELESADLCANMLEIAFRGTWNDIVLNG</sequence>
<dbReference type="KEGG" id="bacg:D2962_13235"/>
<organism evidence="1 2">
    <name type="scientific">Biomaibacter acetigenes</name>
    <dbReference type="NCBI Taxonomy" id="2316383"/>
    <lineage>
        <taxon>Bacteria</taxon>
        <taxon>Bacillati</taxon>
        <taxon>Bacillota</taxon>
        <taxon>Clostridia</taxon>
        <taxon>Thermosediminibacterales</taxon>
        <taxon>Tepidanaerobacteraceae</taxon>
        <taxon>Biomaibacter</taxon>
    </lineage>
</organism>
<evidence type="ECO:0000313" key="1">
    <source>
        <dbReference type="EMBL" id="AYO31432.1"/>
    </source>
</evidence>
<reference evidence="1 2" key="1">
    <citation type="submission" date="2018-10" db="EMBL/GenBank/DDBJ databases">
        <authorList>
            <person name="Zhang X."/>
        </authorList>
    </citation>
    <scope>NUCLEOTIDE SEQUENCE [LARGE SCALE GENOMIC DNA]</scope>
    <source>
        <strain evidence="1 2">SK-G1</strain>
    </source>
</reference>
<dbReference type="RefSeq" id="WP_122015247.1">
    <property type="nucleotide sequence ID" value="NZ_CP033169.1"/>
</dbReference>
<proteinExistence type="predicted"/>
<dbReference type="Proteomes" id="UP000280960">
    <property type="component" value="Chromosome"/>
</dbReference>
<accession>A0A3G2R7I1</accession>
<evidence type="ECO:0000313" key="2">
    <source>
        <dbReference type="Proteomes" id="UP000280960"/>
    </source>
</evidence>
<gene>
    <name evidence="1" type="ORF">D2962_13235</name>
</gene>
<name>A0A3G2R7I1_9FIRM</name>
<keyword evidence="2" id="KW-1185">Reference proteome</keyword>